<organism evidence="1">
    <name type="scientific">Absidia glauca</name>
    <name type="common">Pin mould</name>
    <dbReference type="NCBI Taxonomy" id="4829"/>
    <lineage>
        <taxon>Eukaryota</taxon>
        <taxon>Fungi</taxon>
        <taxon>Fungi incertae sedis</taxon>
        <taxon>Mucoromycota</taxon>
        <taxon>Mucoromycotina</taxon>
        <taxon>Mucoromycetes</taxon>
        <taxon>Mucorales</taxon>
        <taxon>Cunninghamellaceae</taxon>
        <taxon>Absidia</taxon>
    </lineage>
</organism>
<dbReference type="EMBL" id="LT551048">
    <property type="protein sequence ID" value="SAL96425.1"/>
    <property type="molecule type" value="Genomic_DNA"/>
</dbReference>
<reference evidence="1" key="1">
    <citation type="submission" date="2016-04" db="EMBL/GenBank/DDBJ databases">
        <authorList>
            <person name="Evans L.H."/>
            <person name="Alamgir A."/>
            <person name="Owens N."/>
            <person name="Weber N.D."/>
            <person name="Virtaneva K."/>
            <person name="Barbian K."/>
            <person name="Babar A."/>
            <person name="Rosenke K."/>
        </authorList>
    </citation>
    <scope>NUCLEOTIDE SEQUENCE [LARGE SCALE GENOMIC DNA]</scope>
    <source>
        <strain evidence="1">CBS 101.48</strain>
    </source>
</reference>
<evidence type="ECO:0000313" key="1">
    <source>
        <dbReference type="EMBL" id="SAL96425.1"/>
    </source>
</evidence>
<evidence type="ECO:0008006" key="3">
    <source>
        <dbReference type="Google" id="ProtNLM"/>
    </source>
</evidence>
<proteinExistence type="predicted"/>
<dbReference type="Proteomes" id="UP000078561">
    <property type="component" value="Unassembled WGS sequence"/>
</dbReference>
<dbReference type="PANTHER" id="PTHR19446">
    <property type="entry name" value="REVERSE TRANSCRIPTASES"/>
    <property type="match status" value="1"/>
</dbReference>
<protein>
    <recommendedName>
        <fullName evidence="3">Reverse transcriptase domain-containing protein</fullName>
    </recommendedName>
</protein>
<dbReference type="InParanoid" id="A0A163J0H9"/>
<dbReference type="AlphaFoldDB" id="A0A163J0H9"/>
<keyword evidence="2" id="KW-1185">Reference proteome</keyword>
<name>A0A163J0H9_ABSGL</name>
<dbReference type="OMA" id="DTMATHF"/>
<gene>
    <name evidence="1" type="primary">ABSGL_01831.1 scaffold 2393</name>
</gene>
<accession>A0A163J0H9</accession>
<sequence length="264" mass="29757">MTDLLESATAHITPTTMETLSTALVQAITDALDLSVGRRLPSPRQSSFWTDDMLKTVHERERCFQRWRKATGIRKLELWLALQRAKAVVRRHITNRRRQTWRDFCLTLDNSDLSKVTAKIKKIRTGRTIKPTFSHPLGHQQAADTMATHFQHTFSGHLLTPPASPMPPPHVASPSPHPFTPDDIASTISALPRKKAPGIDSIISKVLQPIINPLSSILHLLFQICWQSGLTPVTWRTAQVIPIYKKHDPTDPSNYRPISLTVKV</sequence>
<dbReference type="OrthoDB" id="2260598at2759"/>
<evidence type="ECO:0000313" key="2">
    <source>
        <dbReference type="Proteomes" id="UP000078561"/>
    </source>
</evidence>